<dbReference type="Proteomes" id="UP000186817">
    <property type="component" value="Unassembled WGS sequence"/>
</dbReference>
<dbReference type="InterPro" id="IPR036034">
    <property type="entry name" value="PDZ_sf"/>
</dbReference>
<dbReference type="EMBL" id="LSRX01001248">
    <property type="protein sequence ID" value="OLP81810.1"/>
    <property type="molecule type" value="Genomic_DNA"/>
</dbReference>
<dbReference type="GO" id="GO:0019843">
    <property type="term" value="F:rRNA binding"/>
    <property type="evidence" value="ECO:0007669"/>
    <property type="project" value="UniProtKB-KW"/>
</dbReference>
<proteinExistence type="inferred from homology"/>
<reference evidence="8 9" key="1">
    <citation type="submission" date="2016-02" db="EMBL/GenBank/DDBJ databases">
        <title>Genome analysis of coral dinoflagellate symbionts highlights evolutionary adaptations to a symbiotic lifestyle.</title>
        <authorList>
            <person name="Aranda M."/>
            <person name="Li Y."/>
            <person name="Liew Y.J."/>
            <person name="Baumgarten S."/>
            <person name="Simakov O."/>
            <person name="Wilson M."/>
            <person name="Piel J."/>
            <person name="Ashoor H."/>
            <person name="Bougouffa S."/>
            <person name="Bajic V.B."/>
            <person name="Ryu T."/>
            <person name="Ravasi T."/>
            <person name="Bayer T."/>
            <person name="Micklem G."/>
            <person name="Kim H."/>
            <person name="Bhak J."/>
            <person name="Lajeunesse T.C."/>
            <person name="Voolstra C.R."/>
        </authorList>
    </citation>
    <scope>NUCLEOTIDE SEQUENCE [LARGE SCALE GENOMIC DNA]</scope>
    <source>
        <strain evidence="8 9">CCMP2467</strain>
    </source>
</reference>
<evidence type="ECO:0000313" key="9">
    <source>
        <dbReference type="Proteomes" id="UP000186817"/>
    </source>
</evidence>
<comment type="similarity">
    <text evidence="1">Belongs to the class IV-like SAM-binding methyltransferase superfamily. RNA methyltransferase NEP1 family.</text>
</comment>
<dbReference type="InterPro" id="IPR029028">
    <property type="entry name" value="Alpha/beta_knot_MTases"/>
</dbReference>
<name>A0A1Q9CFV1_SYMMI</name>
<evidence type="ECO:0000256" key="3">
    <source>
        <dbReference type="ARBA" id="ARBA00022730"/>
    </source>
</evidence>
<evidence type="ECO:0000313" key="8">
    <source>
        <dbReference type="EMBL" id="OLP81810.1"/>
    </source>
</evidence>
<dbReference type="InterPro" id="IPR005304">
    <property type="entry name" value="Rbsml_bgen_MeTrfase_EMG1/NEP1"/>
</dbReference>
<dbReference type="Gene3D" id="2.40.10.10">
    <property type="entry name" value="Trypsin-like serine proteases"/>
    <property type="match status" value="2"/>
</dbReference>
<dbReference type="OrthoDB" id="420161at2759"/>
<dbReference type="SUPFAM" id="SSF50156">
    <property type="entry name" value="PDZ domain-like"/>
    <property type="match status" value="1"/>
</dbReference>
<dbReference type="PANTHER" id="PTHR46366:SF1">
    <property type="entry name" value="PDZ DOMAIN-CONTAINING PROTEIN C1685.05"/>
    <property type="match status" value="1"/>
</dbReference>
<dbReference type="InterPro" id="IPR023214">
    <property type="entry name" value="HAD_sf"/>
</dbReference>
<organism evidence="8 9">
    <name type="scientific">Symbiodinium microadriaticum</name>
    <name type="common">Dinoflagellate</name>
    <name type="synonym">Zooxanthella microadriatica</name>
    <dbReference type="NCBI Taxonomy" id="2951"/>
    <lineage>
        <taxon>Eukaryota</taxon>
        <taxon>Sar</taxon>
        <taxon>Alveolata</taxon>
        <taxon>Dinophyceae</taxon>
        <taxon>Suessiales</taxon>
        <taxon>Symbiodiniaceae</taxon>
        <taxon>Symbiodinium</taxon>
    </lineage>
</organism>
<dbReference type="SMART" id="SM00228">
    <property type="entry name" value="PDZ"/>
    <property type="match status" value="3"/>
</dbReference>
<evidence type="ECO:0000259" key="7">
    <source>
        <dbReference type="SMART" id="SM00228"/>
    </source>
</evidence>
<comment type="caution">
    <text evidence="8">The sequence shown here is derived from an EMBL/GenBank/DDBJ whole genome shotgun (WGS) entry which is preliminary data.</text>
</comment>
<dbReference type="InterPro" id="IPR025926">
    <property type="entry name" value="PDZ-like_dom"/>
</dbReference>
<protein>
    <submittedName>
        <fullName evidence="8">PDZ domain-containing protein C23G3.12c</fullName>
    </submittedName>
</protein>
<dbReference type="Pfam" id="PF13365">
    <property type="entry name" value="Trypsin_2"/>
    <property type="match status" value="1"/>
</dbReference>
<feature type="region of interest" description="Disordered" evidence="5">
    <location>
        <begin position="1487"/>
        <end position="1512"/>
    </location>
</feature>
<dbReference type="Pfam" id="PF12812">
    <property type="entry name" value="PDZ_1"/>
    <property type="match status" value="1"/>
</dbReference>
<evidence type="ECO:0000256" key="6">
    <source>
        <dbReference type="SAM" id="Phobius"/>
    </source>
</evidence>
<feature type="domain" description="PDZ" evidence="7">
    <location>
        <begin position="1878"/>
        <end position="1954"/>
    </location>
</feature>
<dbReference type="InterPro" id="IPR001478">
    <property type="entry name" value="PDZ"/>
</dbReference>
<keyword evidence="6" id="KW-0812">Transmembrane</keyword>
<dbReference type="PANTHER" id="PTHR46366">
    <property type="entry name" value="PRO-APOPTOTIC SERINE PROTEASE NMA111"/>
    <property type="match status" value="1"/>
</dbReference>
<feature type="domain" description="PDZ" evidence="7">
    <location>
        <begin position="1274"/>
        <end position="1345"/>
    </location>
</feature>
<feature type="compositionally biased region" description="Low complexity" evidence="5">
    <location>
        <begin position="1498"/>
        <end position="1512"/>
    </location>
</feature>
<dbReference type="InterPro" id="IPR029026">
    <property type="entry name" value="tRNA_m1G_MTases_N"/>
</dbReference>
<evidence type="ECO:0000256" key="1">
    <source>
        <dbReference type="ARBA" id="ARBA00008115"/>
    </source>
</evidence>
<keyword evidence="6" id="KW-1133">Transmembrane helix</keyword>
<keyword evidence="2" id="KW-0690">Ribosome biogenesis</keyword>
<dbReference type="Gene3D" id="3.40.50.1000">
    <property type="entry name" value="HAD superfamily/HAD-like"/>
    <property type="match status" value="1"/>
</dbReference>
<dbReference type="Pfam" id="PF03587">
    <property type="entry name" value="EMG1"/>
    <property type="match status" value="1"/>
</dbReference>
<dbReference type="GO" id="GO:0070475">
    <property type="term" value="P:rRNA base methylation"/>
    <property type="evidence" value="ECO:0007669"/>
    <property type="project" value="InterPro"/>
</dbReference>
<feature type="transmembrane region" description="Helical" evidence="6">
    <location>
        <begin position="467"/>
        <end position="487"/>
    </location>
</feature>
<dbReference type="InterPro" id="IPR009003">
    <property type="entry name" value="Peptidase_S1_PA"/>
</dbReference>
<sequence length="2054" mass="222968">MQKKTLAAAWYCCWPVPEASAHSAKDEEKDGGQAMMGPWVEGEEQAWADAWTCVVHGWSVVPGTAMGKPDLTSGGLGLAVMNGGVPCAMPAHVAADHGFGRGTAMQKPDLTSCGHEHDVSGSDLVEWSSLVEVEEEVDDDEEVVRFFFLRTSGALLEKAAKGIQDGPVSEPVVAEVAAHALARAAAEKALQEGVSVEEAVDQFLLQPSSMPHDHCPKQNCWEHMELVRTYALRWASSSMEQDGSLFLSHVDIVSKLAACDCVALQLPSEPKQLALAAHSTGALTKGKVAIVFFTELQPFQAAEIARRFFGDDFSVVAAPDEGEDWRLLPEVPLSPTAPPLIVAGLPVSRAAEAVKQLQDAGHTLLYVGAAESEVKAVEAASIPSAFGLCGCQAVQSAADVVLLSDFVGSLAFAKWRCSLAVTSPEKYVLFSLCPRCSPIALGSMRQALAEAAKEHREQRPPDRSLPIWKIVVLIFLCLCLLLGAGLVGGEKVFRSAMSSCRGWVGQNSAVNRLARTVCCSRSGPGQQAAYDALEAPGDESDEEPMRHNIAAYPWFLEEDRFQGPPKLVVVLEKAALERSRELIGSRAIAPRPDHPLQITFDALETLLTGEVNQAGRLVVFLHSAQDVYVEVHPGLCLPMSLQSFAKMVAKVLKRRRYTGSSWEAPAVLRFIDGPLRDHLPNDCPWYALSPQGESIQLKDFVRDMVLDSPSGLSCLPGSSGEPAEVALPRAFVFSVGASTGDAMRMANPQSAGADPWQSTLDAGFKATVAISTESQTGGVLDERKAYQQLPILLGHRKFSVICLKFNHPSDDRPKYFVMIGHYFGLVSAVYKYNRRSAALNDMFTGLFELVSLTFYDDRHGFETDLAAPSAKVVAETAFFCWGRLLIKREASVLSPFLERQYSNDLSSDGMELNDALKRSLRCWRGLIECALPREISLHTPKKADVAIFTNGFTPDHRKSESGPDRVGDLKKVDAKEDADRPIEMIALILAVETFHDHVRNKDVILLRLPRLLVRAFRYWLLRSEVSVIGVAVRVVPAVVALSVTAVRGFQDDVPGAHGGTGFVVDEKKGLILTNRHVCTCGPQRATAAFVGCPAAEEVEVSIAYVDPIHDFALLRFDPLGLKNTRFCQIQLDPYGCKVGEDIRVVGNDNLEKLQILAGTIARVDRNAPELSGDFNDENTFYAMAASGTRGGSSGSPVLNKQGKAIALNAAATNGTMHGFYLPLHRVVRALQLIQADAPVTRGTICTSFKYISFTEAERLGVESAFLQSIIEGDASYGATFSESCRPGGVLQVRSVVPGTQAAHVLCEGDVLMEIGGKPVVDFVVLDDAMDKAVGNCLPITIYRNGKLHELECQVQDLHVLIPHRFLEIGFGIFHEVPYQTAQKRNVILSGVYVATAGAVLGQALKSDTIISEVNGQPTPDLASFEAAIMQISDQQYFQVTFTTPGTSSQRRCRAFVKMQHHWGLMRTWTLAENRTWLPCQAATLRESPSVKKRKRRSSASGSSTSSSSKRPSSKAALAGSLCTVTFRTLVQFDLDVSAGSDSPSECGDMICCRGAGIVLDADAGLILTDRATVPQPLGDIEVIFEDEMHSASALFLHPIHSMVVLRIVGAAPSPSAVFADMPLTNGQECDLVGLDAQGRQVSAKVHVEEMRSVQVPHAPGRWHETNIEGAVIHDAPGDVTSGVLSVGNKICAIYTNAAHHEDGEVVRFSYGLPVHRFFPILKQLAPKTGCPKQPAVASLEVQLKPVSLANLRRLPAELRPSFEWLSKLGGESKNDKKAKQAKRSGIGGAVLIDSITAGGPCHPLAQEGDVLAAVGGHVVRSAEEVETRLEALKEMALKGRPSRKSIEVHVVLLRRNEEIRANVTVPFLGSDGARRILGWNGLIVQETPRSMKEAGPVPAGLCISQTLLGSPAEASAIEGNFILGVDGIPTPNLESLLRVGQCRKHLRVETADIHGRRFLKALMPDPLYWPLFEMNQDEHGAWLYQEIKQAPRGLVDHHSVHMRKSPPPQKQDPMFANLAQQRISICPWDLTASACCNMLCHEFERCWELRNPEG</sequence>
<keyword evidence="3" id="KW-0699">rRNA-binding</keyword>
<dbReference type="SUPFAM" id="SSF75217">
    <property type="entry name" value="alpha/beta knot"/>
    <property type="match status" value="1"/>
</dbReference>
<evidence type="ECO:0000256" key="5">
    <source>
        <dbReference type="SAM" id="MobiDB-lite"/>
    </source>
</evidence>
<dbReference type="InterPro" id="IPR043504">
    <property type="entry name" value="Peptidase_S1_PA_chymotrypsin"/>
</dbReference>
<keyword evidence="9" id="KW-1185">Reference proteome</keyword>
<accession>A0A1Q9CFV1</accession>
<keyword evidence="6" id="KW-0472">Membrane</keyword>
<evidence type="ECO:0000256" key="2">
    <source>
        <dbReference type="ARBA" id="ARBA00022517"/>
    </source>
</evidence>
<dbReference type="SUPFAM" id="SSF50494">
    <property type="entry name" value="Trypsin-like serine proteases"/>
    <property type="match status" value="2"/>
</dbReference>
<keyword evidence="4" id="KW-0694">RNA-binding</keyword>
<feature type="domain" description="PDZ" evidence="7">
    <location>
        <begin position="1766"/>
        <end position="1856"/>
    </location>
</feature>
<gene>
    <name evidence="8" type="ORF">AK812_SmicGene37609</name>
</gene>
<dbReference type="GO" id="GO:0070037">
    <property type="term" value="F:rRNA (pseudouridine) methyltransferase activity"/>
    <property type="evidence" value="ECO:0007669"/>
    <property type="project" value="InterPro"/>
</dbReference>
<dbReference type="Gene3D" id="3.40.1280.10">
    <property type="match status" value="1"/>
</dbReference>
<evidence type="ECO:0000256" key="4">
    <source>
        <dbReference type="ARBA" id="ARBA00022884"/>
    </source>
</evidence>
<dbReference type="Gene3D" id="2.30.42.10">
    <property type="match status" value="2"/>
</dbReference>